<dbReference type="Proteomes" id="UP000423756">
    <property type="component" value="Unassembled WGS sequence"/>
</dbReference>
<evidence type="ECO:0000313" key="3">
    <source>
        <dbReference type="Proteomes" id="UP000423756"/>
    </source>
</evidence>
<dbReference type="SUPFAM" id="SSF48452">
    <property type="entry name" value="TPR-like"/>
    <property type="match status" value="1"/>
</dbReference>
<protein>
    <submittedName>
        <fullName evidence="2">Tetratricopeptide repeat protein</fullName>
    </submittedName>
</protein>
<evidence type="ECO:0000256" key="1">
    <source>
        <dbReference type="PROSITE-ProRule" id="PRU00339"/>
    </source>
</evidence>
<dbReference type="AlphaFoldDB" id="A0A7V7TEW8"/>
<reference evidence="2 3" key="1">
    <citation type="submission" date="2019-09" db="EMBL/GenBank/DDBJ databases">
        <title>Draft genome sequences of 48 bacterial type strains from the CCUG.</title>
        <authorList>
            <person name="Tunovic T."/>
            <person name="Pineiro-Iglesias B."/>
            <person name="Unosson C."/>
            <person name="Inganas E."/>
            <person name="Ohlen M."/>
            <person name="Cardew S."/>
            <person name="Jensie-Markopoulos S."/>
            <person name="Salva-Serra F."/>
            <person name="Jaen-Luchoro D."/>
            <person name="Karlsson R."/>
            <person name="Svensson-Stadler L."/>
            <person name="Chun J."/>
            <person name="Moore E."/>
        </authorList>
    </citation>
    <scope>NUCLEOTIDE SEQUENCE [LARGE SCALE GENOMIC DNA]</scope>
    <source>
        <strain evidence="2 3">CCUG 48643</strain>
    </source>
</reference>
<dbReference type="EMBL" id="VZPX01000069">
    <property type="protein sequence ID" value="KAB0470265.1"/>
    <property type="molecule type" value="Genomic_DNA"/>
</dbReference>
<evidence type="ECO:0000313" key="2">
    <source>
        <dbReference type="EMBL" id="KAB0470265.1"/>
    </source>
</evidence>
<sequence length="174" mass="19833">MLELELFSSDELLALAAIDLEKNELALGLEKLKLMRKKGVVSDELDSMLGSVYAKLQLFIDAAECYSRLLERAPSRVHERFQLGMVYREIGEIDKALEHWDMVLGDEPNYPPVLFHKAVLLLNNNDESECRYLLTLLIESAEEDNYYAQNGKKLIDELNSGDTSQDTNVLENVH</sequence>
<name>A0A7V7TEW8_9VIBR</name>
<organism evidence="2 3">
    <name type="scientific">Vibrio chagasii</name>
    <dbReference type="NCBI Taxonomy" id="170679"/>
    <lineage>
        <taxon>Bacteria</taxon>
        <taxon>Pseudomonadati</taxon>
        <taxon>Pseudomonadota</taxon>
        <taxon>Gammaproteobacteria</taxon>
        <taxon>Vibrionales</taxon>
        <taxon>Vibrionaceae</taxon>
        <taxon>Vibrio</taxon>
    </lineage>
</organism>
<feature type="repeat" description="TPR" evidence="1">
    <location>
        <begin position="77"/>
        <end position="110"/>
    </location>
</feature>
<proteinExistence type="predicted"/>
<dbReference type="PROSITE" id="PS50005">
    <property type="entry name" value="TPR"/>
    <property type="match status" value="1"/>
</dbReference>
<dbReference type="InterPro" id="IPR019734">
    <property type="entry name" value="TPR_rpt"/>
</dbReference>
<gene>
    <name evidence="2" type="ORF">F7Q91_22490</name>
</gene>
<comment type="caution">
    <text evidence="2">The sequence shown here is derived from an EMBL/GenBank/DDBJ whole genome shotgun (WGS) entry which is preliminary data.</text>
</comment>
<dbReference type="Gene3D" id="1.25.40.10">
    <property type="entry name" value="Tetratricopeptide repeat domain"/>
    <property type="match status" value="1"/>
</dbReference>
<accession>A0A7V7TEW8</accession>
<dbReference type="InterPro" id="IPR011990">
    <property type="entry name" value="TPR-like_helical_dom_sf"/>
</dbReference>
<keyword evidence="1" id="KW-0802">TPR repeat</keyword>